<name>A0A8J9ZCQ8_BRALA</name>
<keyword evidence="5 11" id="KW-0812">Transmembrane</keyword>
<dbReference type="InterPro" id="IPR001675">
    <property type="entry name" value="Glyco_trans_29"/>
</dbReference>
<evidence type="ECO:0000256" key="11">
    <source>
        <dbReference type="SAM" id="Phobius"/>
    </source>
</evidence>
<dbReference type="Pfam" id="PF00777">
    <property type="entry name" value="Glyco_transf_29"/>
    <property type="match status" value="1"/>
</dbReference>
<dbReference type="InterPro" id="IPR038578">
    <property type="entry name" value="GT29-like_sf"/>
</dbReference>
<evidence type="ECO:0000256" key="3">
    <source>
        <dbReference type="ARBA" id="ARBA00022676"/>
    </source>
</evidence>
<evidence type="ECO:0000256" key="6">
    <source>
        <dbReference type="ARBA" id="ARBA00022968"/>
    </source>
</evidence>
<protein>
    <submittedName>
        <fullName evidence="12">ST8SIA2 protein</fullName>
    </submittedName>
</protein>
<dbReference type="GO" id="GO:0006491">
    <property type="term" value="P:N-glycan processing"/>
    <property type="evidence" value="ECO:0007669"/>
    <property type="project" value="TreeGrafter"/>
</dbReference>
<sequence length="323" mass="37344">MALMRKRFILYAFVILCVLATATVLVLFHLNHWDYLRLIRWRRLISCEHRLIHKTRFNVNARDMIRKLTIQHFNPSRNFVYFSDLMEHESRCRNDRKCSMRTPLRHHRTCAIVGSGGILANSSCGNEIDLNDYVIRLNMAPTRNFEQDVGQKTNLTFVNVSLAKELLEKLSDEDGRESVLQWMSSLKHGVISYVKVMTTEIKDVLQALGTVAEDNDFDIAVTYSLDDTQKAVTRVLGEKLIPELYNPTAGLTAYTLGTTFCDVITLYGFYPFATDARNRTLFYRYYDNYSASRVVDHDYCAEFDFLVWLNKLGAARLVTDACR</sequence>
<comment type="subcellular location">
    <subcellularLocation>
        <location evidence="1">Golgi apparatus membrane</location>
        <topology evidence="1">Single-pass type II membrane protein</topology>
    </subcellularLocation>
</comment>
<dbReference type="Gene3D" id="3.90.1480.20">
    <property type="entry name" value="Glycosyl transferase family 29"/>
    <property type="match status" value="1"/>
</dbReference>
<keyword evidence="4" id="KW-0808">Transferase</keyword>
<keyword evidence="3" id="KW-0328">Glycosyltransferase</keyword>
<keyword evidence="6" id="KW-0735">Signal-anchor</keyword>
<evidence type="ECO:0000256" key="4">
    <source>
        <dbReference type="ARBA" id="ARBA00022679"/>
    </source>
</evidence>
<dbReference type="AlphaFoldDB" id="A0A8J9ZCQ8"/>
<feature type="transmembrane region" description="Helical" evidence="11">
    <location>
        <begin position="9"/>
        <end position="30"/>
    </location>
</feature>
<dbReference type="CDD" id="cd23963">
    <property type="entry name" value="GT29_ST8SIA"/>
    <property type="match status" value="1"/>
</dbReference>
<keyword evidence="10" id="KW-0325">Glycoprotein</keyword>
<keyword evidence="8" id="KW-0333">Golgi apparatus</keyword>
<dbReference type="OrthoDB" id="10264956at2759"/>
<comment type="similarity">
    <text evidence="2">Belongs to the glycosyltransferase 29 family.</text>
</comment>
<dbReference type="GO" id="GO:0000139">
    <property type="term" value="C:Golgi membrane"/>
    <property type="evidence" value="ECO:0007669"/>
    <property type="project" value="UniProtKB-SubCell"/>
</dbReference>
<dbReference type="PANTHER" id="PTHR11987:SF53">
    <property type="entry name" value="ALPHA-2,8-SIALYLTRANSFERASE 8F-LIKE"/>
    <property type="match status" value="1"/>
</dbReference>
<dbReference type="PANTHER" id="PTHR11987">
    <property type="entry name" value="ALPHA-2,8-SIALYLTRANSFERASE"/>
    <property type="match status" value="1"/>
</dbReference>
<keyword evidence="7 11" id="KW-1133">Transmembrane helix</keyword>
<evidence type="ECO:0000256" key="9">
    <source>
        <dbReference type="ARBA" id="ARBA00023136"/>
    </source>
</evidence>
<dbReference type="GO" id="GO:0009311">
    <property type="term" value="P:oligosaccharide metabolic process"/>
    <property type="evidence" value="ECO:0007669"/>
    <property type="project" value="TreeGrafter"/>
</dbReference>
<keyword evidence="9 11" id="KW-0472">Membrane</keyword>
<evidence type="ECO:0000256" key="7">
    <source>
        <dbReference type="ARBA" id="ARBA00022989"/>
    </source>
</evidence>
<gene>
    <name evidence="12" type="primary">ST8SIA2</name>
    <name evidence="12" type="ORF">BLAG_LOCUS11601</name>
</gene>
<accession>A0A8J9ZCQ8</accession>
<proteinExistence type="inferred from homology"/>
<dbReference type="Proteomes" id="UP000838412">
    <property type="component" value="Chromosome 18"/>
</dbReference>
<reference evidence="12" key="1">
    <citation type="submission" date="2022-01" db="EMBL/GenBank/DDBJ databases">
        <authorList>
            <person name="Braso-Vives M."/>
        </authorList>
    </citation>
    <scope>NUCLEOTIDE SEQUENCE</scope>
</reference>
<evidence type="ECO:0000256" key="2">
    <source>
        <dbReference type="ARBA" id="ARBA00006003"/>
    </source>
</evidence>
<evidence type="ECO:0000256" key="5">
    <source>
        <dbReference type="ARBA" id="ARBA00022692"/>
    </source>
</evidence>
<dbReference type="InterPro" id="IPR050943">
    <property type="entry name" value="Glycosyltr_29_Sialyltrsf"/>
</dbReference>
<evidence type="ECO:0000256" key="1">
    <source>
        <dbReference type="ARBA" id="ARBA00004323"/>
    </source>
</evidence>
<evidence type="ECO:0000256" key="8">
    <source>
        <dbReference type="ARBA" id="ARBA00023034"/>
    </source>
</evidence>
<keyword evidence="13" id="KW-1185">Reference proteome</keyword>
<evidence type="ECO:0000313" key="13">
    <source>
        <dbReference type="Proteomes" id="UP000838412"/>
    </source>
</evidence>
<dbReference type="GO" id="GO:0003828">
    <property type="term" value="F:alpha-N-acetylneuraminate alpha-2,8-sialyltransferase activity"/>
    <property type="evidence" value="ECO:0007669"/>
    <property type="project" value="TreeGrafter"/>
</dbReference>
<evidence type="ECO:0000313" key="12">
    <source>
        <dbReference type="EMBL" id="CAH1251116.1"/>
    </source>
</evidence>
<dbReference type="EMBL" id="OV696703">
    <property type="protein sequence ID" value="CAH1251116.1"/>
    <property type="molecule type" value="Genomic_DNA"/>
</dbReference>
<evidence type="ECO:0000256" key="10">
    <source>
        <dbReference type="ARBA" id="ARBA00023180"/>
    </source>
</evidence>
<organism evidence="12 13">
    <name type="scientific">Branchiostoma lanceolatum</name>
    <name type="common">Common lancelet</name>
    <name type="synonym">Amphioxus lanceolatum</name>
    <dbReference type="NCBI Taxonomy" id="7740"/>
    <lineage>
        <taxon>Eukaryota</taxon>
        <taxon>Metazoa</taxon>
        <taxon>Chordata</taxon>
        <taxon>Cephalochordata</taxon>
        <taxon>Leptocardii</taxon>
        <taxon>Amphioxiformes</taxon>
        <taxon>Branchiostomatidae</taxon>
        <taxon>Branchiostoma</taxon>
    </lineage>
</organism>